<feature type="domain" description="GATA-type" evidence="9">
    <location>
        <begin position="57"/>
        <end position="110"/>
    </location>
</feature>
<dbReference type="AlphaFoldDB" id="A0A1Y2GGL3"/>
<dbReference type="GO" id="GO:0008270">
    <property type="term" value="F:zinc ion binding"/>
    <property type="evidence" value="ECO:0007669"/>
    <property type="project" value="UniProtKB-KW"/>
</dbReference>
<dbReference type="PRINTS" id="PR00619">
    <property type="entry name" value="GATAZNFINGER"/>
</dbReference>
<protein>
    <recommendedName>
        <fullName evidence="9">GATA-type domain-containing protein</fullName>
    </recommendedName>
</protein>
<keyword evidence="6" id="KW-0804">Transcription</keyword>
<organism evidence="10 11">
    <name type="scientific">Lobosporangium transversale</name>
    <dbReference type="NCBI Taxonomy" id="64571"/>
    <lineage>
        <taxon>Eukaryota</taxon>
        <taxon>Fungi</taxon>
        <taxon>Fungi incertae sedis</taxon>
        <taxon>Mucoromycota</taxon>
        <taxon>Mortierellomycotina</taxon>
        <taxon>Mortierellomycetes</taxon>
        <taxon>Mortierellales</taxon>
        <taxon>Mortierellaceae</taxon>
        <taxon>Lobosporangium</taxon>
    </lineage>
</organism>
<evidence type="ECO:0000313" key="11">
    <source>
        <dbReference type="Proteomes" id="UP000193648"/>
    </source>
</evidence>
<proteinExistence type="predicted"/>
<keyword evidence="2" id="KW-0479">Metal-binding</keyword>
<gene>
    <name evidence="10" type="ORF">BCR41DRAFT_294165</name>
</gene>
<comment type="subcellular location">
    <subcellularLocation>
        <location evidence="1">Nucleus</location>
    </subcellularLocation>
</comment>
<dbReference type="GO" id="GO:0000981">
    <property type="term" value="F:DNA-binding transcription factor activity, RNA polymerase II-specific"/>
    <property type="evidence" value="ECO:0007669"/>
    <property type="project" value="TreeGrafter"/>
</dbReference>
<dbReference type="RefSeq" id="XP_021878461.1">
    <property type="nucleotide sequence ID" value="XM_022020394.1"/>
</dbReference>
<dbReference type="Gene3D" id="3.30.50.10">
    <property type="entry name" value="Erythroid Transcription Factor GATA-1, subunit A"/>
    <property type="match status" value="2"/>
</dbReference>
<keyword evidence="4" id="KW-0862">Zinc</keyword>
<evidence type="ECO:0000259" key="9">
    <source>
        <dbReference type="PROSITE" id="PS50114"/>
    </source>
</evidence>
<dbReference type="OrthoDB" id="515401at2759"/>
<dbReference type="GO" id="GO:0005634">
    <property type="term" value="C:nucleus"/>
    <property type="evidence" value="ECO:0007669"/>
    <property type="project" value="UniProtKB-SubCell"/>
</dbReference>
<evidence type="ECO:0000256" key="5">
    <source>
        <dbReference type="ARBA" id="ARBA00023015"/>
    </source>
</evidence>
<keyword evidence="11" id="KW-1185">Reference proteome</keyword>
<evidence type="ECO:0000313" key="10">
    <source>
        <dbReference type="EMBL" id="ORZ08533.1"/>
    </source>
</evidence>
<accession>A0A1Y2GGL3</accession>
<evidence type="ECO:0000256" key="6">
    <source>
        <dbReference type="ARBA" id="ARBA00023163"/>
    </source>
</evidence>
<evidence type="ECO:0000256" key="2">
    <source>
        <dbReference type="ARBA" id="ARBA00022723"/>
    </source>
</evidence>
<dbReference type="CDD" id="cd00202">
    <property type="entry name" value="ZnF_GATA"/>
    <property type="match status" value="2"/>
</dbReference>
<dbReference type="SUPFAM" id="SSF57716">
    <property type="entry name" value="Glucocorticoid receptor-like (DNA-binding domain)"/>
    <property type="match status" value="2"/>
</dbReference>
<dbReference type="GeneID" id="33562238"/>
<dbReference type="InterPro" id="IPR000679">
    <property type="entry name" value="Znf_GATA"/>
</dbReference>
<sequence length="112" mass="12678">CYNCGVTKTPLWRRTQDRKHSLCNACGLYFKQYKTNRPIAGRTSTESPGSVNSKATANANIECANCGQTQTPLWRKDAKGQSICNACGLYARLHQRDRPVTMRKTKIARRKR</sequence>
<keyword evidence="7" id="KW-0539">Nucleus</keyword>
<dbReference type="InParanoid" id="A0A1Y2GGL3"/>
<feature type="non-terminal residue" evidence="10">
    <location>
        <position position="112"/>
    </location>
</feature>
<evidence type="ECO:0000256" key="4">
    <source>
        <dbReference type="ARBA" id="ARBA00022833"/>
    </source>
</evidence>
<dbReference type="GO" id="GO:0000122">
    <property type="term" value="P:negative regulation of transcription by RNA polymerase II"/>
    <property type="evidence" value="ECO:0007669"/>
    <property type="project" value="TreeGrafter"/>
</dbReference>
<name>A0A1Y2GGL3_9FUNG</name>
<dbReference type="Pfam" id="PF00320">
    <property type="entry name" value="GATA"/>
    <property type="match status" value="2"/>
</dbReference>
<evidence type="ECO:0000256" key="7">
    <source>
        <dbReference type="ARBA" id="ARBA00023242"/>
    </source>
</evidence>
<dbReference type="PANTHER" id="PTHR10071">
    <property type="entry name" value="TRANSCRIPTION FACTOR GATA FAMILY MEMBER"/>
    <property type="match status" value="1"/>
</dbReference>
<dbReference type="PROSITE" id="PS00344">
    <property type="entry name" value="GATA_ZN_FINGER_1"/>
    <property type="match status" value="1"/>
</dbReference>
<dbReference type="GO" id="GO:0000978">
    <property type="term" value="F:RNA polymerase II cis-regulatory region sequence-specific DNA binding"/>
    <property type="evidence" value="ECO:0007669"/>
    <property type="project" value="TreeGrafter"/>
</dbReference>
<evidence type="ECO:0000256" key="8">
    <source>
        <dbReference type="PROSITE-ProRule" id="PRU00094"/>
    </source>
</evidence>
<feature type="non-terminal residue" evidence="10">
    <location>
        <position position="1"/>
    </location>
</feature>
<feature type="domain" description="GATA-type" evidence="9">
    <location>
        <begin position="1"/>
        <end position="54"/>
    </location>
</feature>
<dbReference type="Proteomes" id="UP000193648">
    <property type="component" value="Unassembled WGS sequence"/>
</dbReference>
<reference evidence="10 11" key="1">
    <citation type="submission" date="2016-07" db="EMBL/GenBank/DDBJ databases">
        <title>Pervasive Adenine N6-methylation of Active Genes in Fungi.</title>
        <authorList>
            <consortium name="DOE Joint Genome Institute"/>
            <person name="Mondo S.J."/>
            <person name="Dannebaum R.O."/>
            <person name="Kuo R.C."/>
            <person name="Labutti K."/>
            <person name="Haridas S."/>
            <person name="Kuo A."/>
            <person name="Salamov A."/>
            <person name="Ahrendt S.R."/>
            <person name="Lipzen A."/>
            <person name="Sullivan W."/>
            <person name="Andreopoulos W.B."/>
            <person name="Clum A."/>
            <person name="Lindquist E."/>
            <person name="Daum C."/>
            <person name="Ramamoorthy G.K."/>
            <person name="Gryganskyi A."/>
            <person name="Culley D."/>
            <person name="Magnuson J.K."/>
            <person name="James T.Y."/>
            <person name="O'Malley M.A."/>
            <person name="Stajich J.E."/>
            <person name="Spatafora J.W."/>
            <person name="Visel A."/>
            <person name="Grigoriev I.V."/>
        </authorList>
    </citation>
    <scope>NUCLEOTIDE SEQUENCE [LARGE SCALE GENOMIC DNA]</scope>
    <source>
        <strain evidence="10 11">NRRL 3116</strain>
    </source>
</reference>
<dbReference type="PROSITE" id="PS50114">
    <property type="entry name" value="GATA_ZN_FINGER_2"/>
    <property type="match status" value="2"/>
</dbReference>
<dbReference type="InterPro" id="IPR039355">
    <property type="entry name" value="Transcription_factor_GATA"/>
</dbReference>
<dbReference type="EMBL" id="MCFF01000037">
    <property type="protein sequence ID" value="ORZ08533.1"/>
    <property type="molecule type" value="Genomic_DNA"/>
</dbReference>
<evidence type="ECO:0000256" key="3">
    <source>
        <dbReference type="ARBA" id="ARBA00022771"/>
    </source>
</evidence>
<dbReference type="GO" id="GO:0045944">
    <property type="term" value="P:positive regulation of transcription by RNA polymerase II"/>
    <property type="evidence" value="ECO:0007669"/>
    <property type="project" value="TreeGrafter"/>
</dbReference>
<dbReference type="STRING" id="64571.A0A1Y2GGL3"/>
<dbReference type="PANTHER" id="PTHR10071:SF335">
    <property type="entry name" value="IRON-SENSING TRANSCRIPTIONAL REPRESSOR-RELATED"/>
    <property type="match status" value="1"/>
</dbReference>
<dbReference type="SMART" id="SM00401">
    <property type="entry name" value="ZnF_GATA"/>
    <property type="match status" value="2"/>
</dbReference>
<evidence type="ECO:0000256" key="1">
    <source>
        <dbReference type="ARBA" id="ARBA00004123"/>
    </source>
</evidence>
<comment type="caution">
    <text evidence="10">The sequence shown here is derived from an EMBL/GenBank/DDBJ whole genome shotgun (WGS) entry which is preliminary data.</text>
</comment>
<keyword evidence="3 8" id="KW-0863">Zinc-finger</keyword>
<dbReference type="InterPro" id="IPR013088">
    <property type="entry name" value="Znf_NHR/GATA"/>
</dbReference>
<keyword evidence="5" id="KW-0805">Transcription regulation</keyword>